<organism evidence="1 2">
    <name type="scientific">Parabacteroides faecis</name>
    <dbReference type="NCBI Taxonomy" id="1217282"/>
    <lineage>
        <taxon>Bacteria</taxon>
        <taxon>Pseudomonadati</taxon>
        <taxon>Bacteroidota</taxon>
        <taxon>Bacteroidia</taxon>
        <taxon>Bacteroidales</taxon>
        <taxon>Tannerellaceae</taxon>
        <taxon>Parabacteroides</taxon>
    </lineage>
</organism>
<proteinExistence type="predicted"/>
<sequence length="39" mass="4894">MSWHDNYYQMIRRNKATGFAIYHCLLQAYQKYCYHKFCP</sequence>
<protein>
    <submittedName>
        <fullName evidence="1">Uncharacterized protein</fullName>
    </submittedName>
</protein>
<comment type="caution">
    <text evidence="1">The sequence shown here is derived from an EMBL/GenBank/DDBJ whole genome shotgun (WGS) entry which is preliminary data.</text>
</comment>
<evidence type="ECO:0000313" key="2">
    <source>
        <dbReference type="Proteomes" id="UP000533637"/>
    </source>
</evidence>
<evidence type="ECO:0000313" key="1">
    <source>
        <dbReference type="EMBL" id="MBB4621116.1"/>
    </source>
</evidence>
<dbReference type="EMBL" id="JACHOC010000002">
    <property type="protein sequence ID" value="MBB4621116.1"/>
    <property type="molecule type" value="Genomic_DNA"/>
</dbReference>
<dbReference type="Proteomes" id="UP000533637">
    <property type="component" value="Unassembled WGS sequence"/>
</dbReference>
<accession>A0ABR6KI66</accession>
<name>A0ABR6KI66_9BACT</name>
<gene>
    <name evidence="1" type="ORF">GGQ57_001010</name>
</gene>
<reference evidence="1 2" key="1">
    <citation type="submission" date="2020-08" db="EMBL/GenBank/DDBJ databases">
        <title>Genomic Encyclopedia of Type Strains, Phase IV (KMG-IV): sequencing the most valuable type-strain genomes for metagenomic binning, comparative biology and taxonomic classification.</title>
        <authorList>
            <person name="Goeker M."/>
        </authorList>
    </citation>
    <scope>NUCLEOTIDE SEQUENCE [LARGE SCALE GENOMIC DNA]</scope>
    <source>
        <strain evidence="1 2">DSM 102983</strain>
    </source>
</reference>
<keyword evidence="2" id="KW-1185">Reference proteome</keyword>